<dbReference type="RefSeq" id="WP_037996603.1">
    <property type="nucleotide sequence ID" value="NZ_CP036487.1"/>
</dbReference>
<dbReference type="EMBL" id="JAECVU010000002">
    <property type="protein sequence ID" value="MBH8587988.1"/>
    <property type="molecule type" value="Genomic_DNA"/>
</dbReference>
<proteinExistence type="predicted"/>
<dbReference type="Gene3D" id="3.40.630.30">
    <property type="match status" value="1"/>
</dbReference>
<accession>A0ABS0QG93</accession>
<keyword evidence="2" id="KW-0012">Acyltransferase</keyword>
<protein>
    <submittedName>
        <fullName evidence="4">GNAT family N-acetyltransferase</fullName>
    </submittedName>
</protein>
<evidence type="ECO:0000256" key="1">
    <source>
        <dbReference type="ARBA" id="ARBA00022679"/>
    </source>
</evidence>
<dbReference type="PANTHER" id="PTHR43877">
    <property type="entry name" value="AMINOALKYLPHOSPHONATE N-ACETYLTRANSFERASE-RELATED-RELATED"/>
    <property type="match status" value="1"/>
</dbReference>
<keyword evidence="1" id="KW-0808">Transferase</keyword>
<name>A0ABS0QG93_THEVU</name>
<dbReference type="PANTHER" id="PTHR43877:SF2">
    <property type="entry name" value="AMINOALKYLPHOSPHONATE N-ACETYLTRANSFERASE-RELATED"/>
    <property type="match status" value="1"/>
</dbReference>
<dbReference type="CDD" id="cd04301">
    <property type="entry name" value="NAT_SF"/>
    <property type="match status" value="1"/>
</dbReference>
<evidence type="ECO:0000259" key="3">
    <source>
        <dbReference type="PROSITE" id="PS51186"/>
    </source>
</evidence>
<dbReference type="Proteomes" id="UP000641910">
    <property type="component" value="Unassembled WGS sequence"/>
</dbReference>
<dbReference type="InterPro" id="IPR000182">
    <property type="entry name" value="GNAT_dom"/>
</dbReference>
<evidence type="ECO:0000313" key="5">
    <source>
        <dbReference type="Proteomes" id="UP000641910"/>
    </source>
</evidence>
<comment type="caution">
    <text evidence="4">The sequence shown here is derived from an EMBL/GenBank/DDBJ whole genome shotgun (WGS) entry which is preliminary data.</text>
</comment>
<dbReference type="SUPFAM" id="SSF55729">
    <property type="entry name" value="Acyl-CoA N-acyltransferases (Nat)"/>
    <property type="match status" value="1"/>
</dbReference>
<organism evidence="4 5">
    <name type="scientific">Thermoactinomyces vulgaris</name>
    <dbReference type="NCBI Taxonomy" id="2026"/>
    <lineage>
        <taxon>Bacteria</taxon>
        <taxon>Bacillati</taxon>
        <taxon>Bacillota</taxon>
        <taxon>Bacilli</taxon>
        <taxon>Bacillales</taxon>
        <taxon>Thermoactinomycetaceae</taxon>
        <taxon>Thermoactinomyces</taxon>
    </lineage>
</organism>
<dbReference type="Pfam" id="PF13673">
    <property type="entry name" value="Acetyltransf_10"/>
    <property type="match status" value="1"/>
</dbReference>
<evidence type="ECO:0000313" key="4">
    <source>
        <dbReference type="EMBL" id="MBH8587988.1"/>
    </source>
</evidence>
<dbReference type="InterPro" id="IPR050832">
    <property type="entry name" value="Bact_Acetyltransf"/>
</dbReference>
<reference evidence="4 5" key="1">
    <citation type="submission" date="2020-12" db="EMBL/GenBank/DDBJ databases">
        <title>WGS of Thermoactinomyces spp.</title>
        <authorList>
            <person name="Cheng K."/>
        </authorList>
    </citation>
    <scope>NUCLEOTIDE SEQUENCE [LARGE SCALE GENOMIC DNA]</scope>
    <source>
        <strain evidence="5">CICC 10650\ACCC 41061</strain>
    </source>
</reference>
<dbReference type="PROSITE" id="PS51186">
    <property type="entry name" value="GNAT"/>
    <property type="match status" value="1"/>
</dbReference>
<dbReference type="InterPro" id="IPR016181">
    <property type="entry name" value="Acyl_CoA_acyltransferase"/>
</dbReference>
<sequence length="161" mass="18377">MAVQIRPAVFSDIGAIREIARITWHHTYENLIPEPVRQQFLSVAYSDEMLKRRIGESIFLVAVAREKATGFIQVTEKGRMAVIDAIYVLPEFQGKGMGTRLFQSAFGKLKQAKAWLVDVESGNETGFCFYQAKGFRVVKVYTEPFFGHDLRTVRMKKDILI</sequence>
<feature type="domain" description="N-acetyltransferase" evidence="3">
    <location>
        <begin position="3"/>
        <end position="160"/>
    </location>
</feature>
<keyword evidence="5" id="KW-1185">Reference proteome</keyword>
<evidence type="ECO:0000256" key="2">
    <source>
        <dbReference type="ARBA" id="ARBA00023315"/>
    </source>
</evidence>
<gene>
    <name evidence="4" type="ORF">I8U22_04025</name>
</gene>